<dbReference type="KEGG" id="mph:MLP_28060"/>
<dbReference type="AlphaFoldDB" id="F5XIF1"/>
<dbReference type="GO" id="GO:0009395">
    <property type="term" value="P:phospholipid catabolic process"/>
    <property type="evidence" value="ECO:0007669"/>
    <property type="project" value="TreeGrafter"/>
</dbReference>
<dbReference type="EMBL" id="AP012204">
    <property type="protein sequence ID" value="BAK35820.1"/>
    <property type="molecule type" value="Genomic_DNA"/>
</dbReference>
<evidence type="ECO:0000313" key="4">
    <source>
        <dbReference type="EMBL" id="BAK35820.1"/>
    </source>
</evidence>
<dbReference type="InterPro" id="IPR017850">
    <property type="entry name" value="Alkaline_phosphatase_core_sf"/>
</dbReference>
<gene>
    <name evidence="4" type="ordered locus">MLP_28060</name>
</gene>
<organism evidence="4 5">
    <name type="scientific">Microlunatus phosphovorus (strain ATCC 700054 / DSM 10555 / JCM 9379 / NBRC 101784 / NCIMB 13414 / VKM Ac-1990 / NM-1)</name>
    <dbReference type="NCBI Taxonomy" id="1032480"/>
    <lineage>
        <taxon>Bacteria</taxon>
        <taxon>Bacillati</taxon>
        <taxon>Actinomycetota</taxon>
        <taxon>Actinomycetes</taxon>
        <taxon>Propionibacteriales</taxon>
        <taxon>Propionibacteriaceae</taxon>
        <taxon>Microlunatus</taxon>
    </lineage>
</organism>
<sequence length="316" mass="32946">MTTAGAFGWLLVILLLAGCGAGTTRTPPADRSPGQAATAPVMSGSPGASASNPQSAGKLLVIVEENRSTADVTAHMPYLTAAAARYGSATQYHALAHPSLPNYLVIAGGSLFGVTDDRDPSAHPLSGPSVFGQLLAAGHTTKTYAEAMQGTCATENQGRYAVRHNPWTYFTDPAERTACAKFDVPAGTTTSGPLVDDVKAGQLPTFSLVIPDICNDGHDCSAATADRWLQDWLPVIESGPDFTDGNLTIVVTWDEDDGSDGNRVAFVVVNPQLTGRVVDTKLDHYALSATISALGGQPPLRESRGAPDLLRVFGLA</sequence>
<protein>
    <submittedName>
        <fullName evidence="4">Putative hydrolase</fullName>
    </submittedName>
</protein>
<name>F5XIF1_MICPN</name>
<evidence type="ECO:0000256" key="3">
    <source>
        <dbReference type="SAM" id="MobiDB-lite"/>
    </source>
</evidence>
<keyword evidence="2" id="KW-0843">Virulence</keyword>
<reference evidence="4 5" key="1">
    <citation type="submission" date="2011-05" db="EMBL/GenBank/DDBJ databases">
        <title>Whole genome sequence of Microlunatus phosphovorus NM-1.</title>
        <authorList>
            <person name="Hosoyama A."/>
            <person name="Sasaki K."/>
            <person name="Harada T."/>
            <person name="Igarashi R."/>
            <person name="Kawakoshi A."/>
            <person name="Sasagawa M."/>
            <person name="Fukada J."/>
            <person name="Nakamura S."/>
            <person name="Katano Y."/>
            <person name="Hanada S."/>
            <person name="Kamagata Y."/>
            <person name="Nakamura N."/>
            <person name="Yamazaki S."/>
            <person name="Fujita N."/>
        </authorList>
    </citation>
    <scope>NUCLEOTIDE SEQUENCE [LARGE SCALE GENOMIC DNA]</scope>
    <source>
        <strain evidence="5">ATCC 700054 / DSM 10555 / JCM 9379 / NBRC 101784 / NCIMB 13414 / VKM Ac-1990 / NM-1</strain>
    </source>
</reference>
<dbReference type="STRING" id="1032480.MLP_28060"/>
<dbReference type="eggNOG" id="COG3511">
    <property type="taxonomic scope" value="Bacteria"/>
</dbReference>
<dbReference type="Proteomes" id="UP000007947">
    <property type="component" value="Chromosome"/>
</dbReference>
<dbReference type="PANTHER" id="PTHR31956">
    <property type="entry name" value="NON-SPECIFIC PHOSPHOLIPASE C4-RELATED"/>
    <property type="match status" value="1"/>
</dbReference>
<dbReference type="HOGENOM" id="CLU_027977_3_0_11"/>
<keyword evidence="5" id="KW-1185">Reference proteome</keyword>
<dbReference type="GO" id="GO:0016788">
    <property type="term" value="F:hydrolase activity, acting on ester bonds"/>
    <property type="evidence" value="ECO:0007669"/>
    <property type="project" value="InterPro"/>
</dbReference>
<dbReference type="RefSeq" id="WP_013863689.1">
    <property type="nucleotide sequence ID" value="NC_015635.1"/>
</dbReference>
<proteinExistence type="predicted"/>
<dbReference type="Pfam" id="PF04185">
    <property type="entry name" value="Phosphoesterase"/>
    <property type="match status" value="1"/>
</dbReference>
<keyword evidence="1 4" id="KW-0378">Hydrolase</keyword>
<dbReference type="PANTHER" id="PTHR31956:SF8">
    <property type="entry name" value="ACID PHOSPHATASE PHOA (AFU_ORTHOLOGUE AFUA_1G03570)"/>
    <property type="match status" value="1"/>
</dbReference>
<accession>F5XIF1</accession>
<evidence type="ECO:0000256" key="2">
    <source>
        <dbReference type="ARBA" id="ARBA00023026"/>
    </source>
</evidence>
<dbReference type="Gene3D" id="3.40.720.10">
    <property type="entry name" value="Alkaline Phosphatase, subunit A"/>
    <property type="match status" value="1"/>
</dbReference>
<dbReference type="InterPro" id="IPR007312">
    <property type="entry name" value="Phosphoesterase"/>
</dbReference>
<feature type="region of interest" description="Disordered" evidence="3">
    <location>
        <begin position="24"/>
        <end position="53"/>
    </location>
</feature>
<evidence type="ECO:0000256" key="1">
    <source>
        <dbReference type="ARBA" id="ARBA00022801"/>
    </source>
</evidence>
<evidence type="ECO:0000313" key="5">
    <source>
        <dbReference type="Proteomes" id="UP000007947"/>
    </source>
</evidence>